<dbReference type="RefSeq" id="WP_141571904.1">
    <property type="nucleotide sequence ID" value="NC_023018.2"/>
</dbReference>
<dbReference type="AlphaFoldDB" id="A0A378YEQ5"/>
<sequence length="162" mass="17499">MAPYSAPSPQLHWNAVPRPTPPPQPTLGPRAPHTGSRPHDFPAAFSHACALREADDLSGAADAFGSLCLRYPERIETYKALGYVLYALGDCDRAPSPLLFAFLCDGTDPTPLYVCALCNQRSGDLRAARDMASDALDVARRSHRHARVLASAQRLLDTLSSS</sequence>
<dbReference type="OrthoDB" id="8942866at2"/>
<evidence type="ECO:0000256" key="1">
    <source>
        <dbReference type="SAM" id="MobiDB-lite"/>
    </source>
</evidence>
<proteinExistence type="predicted"/>
<reference evidence="3 5" key="2">
    <citation type="submission" date="2019-08" db="EMBL/GenBank/DDBJ databases">
        <authorList>
            <person name="Peeters C."/>
        </authorList>
    </citation>
    <scope>NUCLEOTIDE SEQUENCE [LARGE SCALE GENOMIC DNA]</scope>
    <source>
        <strain evidence="3 5">LMG 31119</strain>
    </source>
</reference>
<dbReference type="EMBL" id="CABPSO010000007">
    <property type="protein sequence ID" value="VVE67320.1"/>
    <property type="molecule type" value="Genomic_DNA"/>
</dbReference>
<dbReference type="EMBL" id="UGSG01000001">
    <property type="protein sequence ID" value="SUA75594.1"/>
    <property type="molecule type" value="Genomic_DNA"/>
</dbReference>
<organism evidence="2 4">
    <name type="scientific">Pandoraea pnomenusa</name>
    <dbReference type="NCBI Taxonomy" id="93220"/>
    <lineage>
        <taxon>Bacteria</taxon>
        <taxon>Pseudomonadati</taxon>
        <taxon>Pseudomonadota</taxon>
        <taxon>Betaproteobacteria</taxon>
        <taxon>Burkholderiales</taxon>
        <taxon>Burkholderiaceae</taxon>
        <taxon>Pandoraea</taxon>
    </lineage>
</organism>
<dbReference type="GeneID" id="57199409"/>
<name>A0A378YEQ5_9BURK</name>
<evidence type="ECO:0000313" key="5">
    <source>
        <dbReference type="Proteomes" id="UP000361468"/>
    </source>
</evidence>
<evidence type="ECO:0000313" key="2">
    <source>
        <dbReference type="EMBL" id="SUA75594.1"/>
    </source>
</evidence>
<reference evidence="2 4" key="1">
    <citation type="submission" date="2018-06" db="EMBL/GenBank/DDBJ databases">
        <authorList>
            <consortium name="Pathogen Informatics"/>
            <person name="Doyle S."/>
        </authorList>
    </citation>
    <scope>NUCLEOTIDE SEQUENCE [LARGE SCALE GENOMIC DNA]</scope>
    <source>
        <strain evidence="2 4">NCTC13160</strain>
    </source>
</reference>
<dbReference type="Proteomes" id="UP000254573">
    <property type="component" value="Unassembled WGS sequence"/>
</dbReference>
<gene>
    <name evidence="2" type="ORF">NCTC13160_00927</name>
    <name evidence="3" type="ORF">PPN31119_02557</name>
</gene>
<dbReference type="Proteomes" id="UP000361468">
    <property type="component" value="Unassembled WGS sequence"/>
</dbReference>
<accession>A0A378YEQ5</accession>
<feature type="region of interest" description="Disordered" evidence="1">
    <location>
        <begin position="1"/>
        <end position="37"/>
    </location>
</feature>
<protein>
    <submittedName>
        <fullName evidence="2">Type III secretion low calcium response chaperone LcrH/SycD</fullName>
    </submittedName>
</protein>
<keyword evidence="5" id="KW-1185">Reference proteome</keyword>
<dbReference type="InterPro" id="IPR011990">
    <property type="entry name" value="TPR-like_helical_dom_sf"/>
</dbReference>
<dbReference type="SUPFAM" id="SSF48452">
    <property type="entry name" value="TPR-like"/>
    <property type="match status" value="1"/>
</dbReference>
<evidence type="ECO:0000313" key="4">
    <source>
        <dbReference type="Proteomes" id="UP000254573"/>
    </source>
</evidence>
<dbReference type="Gene3D" id="1.25.40.10">
    <property type="entry name" value="Tetratricopeptide repeat domain"/>
    <property type="match status" value="1"/>
</dbReference>
<evidence type="ECO:0000313" key="3">
    <source>
        <dbReference type="EMBL" id="VVE67320.1"/>
    </source>
</evidence>